<accession>A0ABQ2D9H1</accession>
<keyword evidence="2" id="KW-1185">Reference proteome</keyword>
<dbReference type="EMBL" id="BMOD01000017">
    <property type="protein sequence ID" value="GGJ46686.1"/>
    <property type="molecule type" value="Genomic_DNA"/>
</dbReference>
<protein>
    <recommendedName>
        <fullName evidence="3">Integrase SAM-like N-terminal domain-containing protein</fullName>
    </recommendedName>
</protein>
<reference evidence="2" key="1">
    <citation type="journal article" date="2019" name="Int. J. Syst. Evol. Microbiol.">
        <title>The Global Catalogue of Microorganisms (GCM) 10K type strain sequencing project: providing services to taxonomists for standard genome sequencing and annotation.</title>
        <authorList>
            <consortium name="The Broad Institute Genomics Platform"/>
            <consortium name="The Broad Institute Genome Sequencing Center for Infectious Disease"/>
            <person name="Wu L."/>
            <person name="Ma J."/>
        </authorList>
    </citation>
    <scope>NUCLEOTIDE SEQUENCE [LARGE SCALE GENOMIC DNA]</scope>
    <source>
        <strain evidence="2">JCM 14370</strain>
    </source>
</reference>
<organism evidence="1 2">
    <name type="scientific">Deinococcus roseus</name>
    <dbReference type="NCBI Taxonomy" id="392414"/>
    <lineage>
        <taxon>Bacteria</taxon>
        <taxon>Thermotogati</taxon>
        <taxon>Deinococcota</taxon>
        <taxon>Deinococci</taxon>
        <taxon>Deinococcales</taxon>
        <taxon>Deinococcaceae</taxon>
        <taxon>Deinococcus</taxon>
    </lineage>
</organism>
<sequence>MDIQGKQVRKTATFTSAQQAEIWLAEHQKLQNPQNCVIKVLRYPWTQKGLKNQGICWQDDVRQVSGSGLFFHFCLQLQFQAVQQQFYAVIKL</sequence>
<evidence type="ECO:0008006" key="3">
    <source>
        <dbReference type="Google" id="ProtNLM"/>
    </source>
</evidence>
<dbReference type="Proteomes" id="UP000632222">
    <property type="component" value="Unassembled WGS sequence"/>
</dbReference>
<name>A0ABQ2D9H1_9DEIO</name>
<evidence type="ECO:0000313" key="1">
    <source>
        <dbReference type="EMBL" id="GGJ46686.1"/>
    </source>
</evidence>
<gene>
    <name evidence="1" type="ORF">GCM10008938_36020</name>
</gene>
<proteinExistence type="predicted"/>
<evidence type="ECO:0000313" key="2">
    <source>
        <dbReference type="Proteomes" id="UP000632222"/>
    </source>
</evidence>
<comment type="caution">
    <text evidence="1">The sequence shown here is derived from an EMBL/GenBank/DDBJ whole genome shotgun (WGS) entry which is preliminary data.</text>
</comment>